<sequence>MKKLSILLLVGIFIIPTVSFASIDTNLKYGSRGTEVTELQEFLIDKGFLTGQTTGNFFTLTRKAVISYQTSVGLPSTGFVGPLTRTKINDGLSVDDTSSNTAEVAETGTTVPPTKNDAVTAMQKQIDTLLAQLQQLNSQVQTQTTVQQQTQTTLQQTQQSVQQIQQNTTPAPVPVIIPPIPNDNSDIMVKVIPPNYNGETFSVSIDGKFYSDPYNFQVSVLDRAGSYIRNAVVKMSMGGVDITEQSTNGLSGRDEKWIAGFQYKPTNSGSKTVSFTANGMTKSVQIDVPTPVVESDIEISDIENKDITIDRATSGWNISASGYGDSKFWDIGNFTYINPNERLNVYESLGVGGAHLSKMSEGNNCVSTDIQNHIVSVKLKPCSWSSNLTLGVFTVIVDKLILVGEISNMERKVNGLPVTFTYEVR</sequence>
<keyword evidence="1" id="KW-0175">Coiled coil</keyword>
<evidence type="ECO:0000259" key="2">
    <source>
        <dbReference type="Pfam" id="PF01471"/>
    </source>
</evidence>
<dbReference type="InterPro" id="IPR002477">
    <property type="entry name" value="Peptidoglycan-bd-like"/>
</dbReference>
<proteinExistence type="predicted"/>
<dbReference type="EMBL" id="MHVL01000004">
    <property type="protein sequence ID" value="OHA94007.1"/>
    <property type="molecule type" value="Genomic_DNA"/>
</dbReference>
<dbReference type="InterPro" id="IPR036366">
    <property type="entry name" value="PGBDSf"/>
</dbReference>
<evidence type="ECO:0000313" key="4">
    <source>
        <dbReference type="Proteomes" id="UP000179264"/>
    </source>
</evidence>
<name>A0A1G2T9P8_9BACT</name>
<dbReference type="Pfam" id="PF01471">
    <property type="entry name" value="PG_binding_1"/>
    <property type="match status" value="1"/>
</dbReference>
<protein>
    <recommendedName>
        <fullName evidence="2">Peptidoglycan binding-like domain-containing protein</fullName>
    </recommendedName>
</protein>
<comment type="caution">
    <text evidence="3">The sequence shown here is derived from an EMBL/GenBank/DDBJ whole genome shotgun (WGS) entry which is preliminary data.</text>
</comment>
<evidence type="ECO:0000313" key="3">
    <source>
        <dbReference type="EMBL" id="OHA94007.1"/>
    </source>
</evidence>
<dbReference type="InterPro" id="IPR036365">
    <property type="entry name" value="PGBD-like_sf"/>
</dbReference>
<dbReference type="Gene3D" id="1.10.101.10">
    <property type="entry name" value="PGBD-like superfamily/PGBD"/>
    <property type="match status" value="1"/>
</dbReference>
<feature type="domain" description="Peptidoglycan binding-like" evidence="2">
    <location>
        <begin position="32"/>
        <end position="87"/>
    </location>
</feature>
<evidence type="ECO:0000256" key="1">
    <source>
        <dbReference type="SAM" id="Coils"/>
    </source>
</evidence>
<dbReference type="Proteomes" id="UP000179264">
    <property type="component" value="Unassembled WGS sequence"/>
</dbReference>
<reference evidence="3 4" key="1">
    <citation type="journal article" date="2016" name="Nat. Commun.">
        <title>Thousands of microbial genomes shed light on interconnected biogeochemical processes in an aquifer system.</title>
        <authorList>
            <person name="Anantharaman K."/>
            <person name="Brown C.T."/>
            <person name="Hug L.A."/>
            <person name="Sharon I."/>
            <person name="Castelle C.J."/>
            <person name="Probst A.J."/>
            <person name="Thomas B.C."/>
            <person name="Singh A."/>
            <person name="Wilkins M.J."/>
            <person name="Karaoz U."/>
            <person name="Brodie E.L."/>
            <person name="Williams K.H."/>
            <person name="Hubbard S.S."/>
            <person name="Banfield J.F."/>
        </authorList>
    </citation>
    <scope>NUCLEOTIDE SEQUENCE [LARGE SCALE GENOMIC DNA]</scope>
</reference>
<feature type="coiled-coil region" evidence="1">
    <location>
        <begin position="119"/>
        <end position="167"/>
    </location>
</feature>
<organism evidence="3 4">
    <name type="scientific">Candidatus Zambryskibacteria bacterium RIFCSPHIGHO2_02_38_10.5</name>
    <dbReference type="NCBI Taxonomy" id="1802742"/>
    <lineage>
        <taxon>Bacteria</taxon>
        <taxon>Candidatus Zambryskiibacteriota</taxon>
    </lineage>
</organism>
<gene>
    <name evidence="3" type="ORF">A2W58_01960</name>
</gene>
<accession>A0A1G2T9P8</accession>
<dbReference type="SUPFAM" id="SSF47090">
    <property type="entry name" value="PGBD-like"/>
    <property type="match status" value="1"/>
</dbReference>
<dbReference type="AlphaFoldDB" id="A0A1G2T9P8"/>